<accession>A0A8S1CYS3</accession>
<keyword evidence="2" id="KW-1185">Reference proteome</keyword>
<gene>
    <name evidence="1" type="ORF">CLODIP_2_CD11017</name>
</gene>
<dbReference type="Proteomes" id="UP000494165">
    <property type="component" value="Unassembled WGS sequence"/>
</dbReference>
<organism evidence="1 2">
    <name type="scientific">Cloeon dipterum</name>
    <dbReference type="NCBI Taxonomy" id="197152"/>
    <lineage>
        <taxon>Eukaryota</taxon>
        <taxon>Metazoa</taxon>
        <taxon>Ecdysozoa</taxon>
        <taxon>Arthropoda</taxon>
        <taxon>Hexapoda</taxon>
        <taxon>Insecta</taxon>
        <taxon>Pterygota</taxon>
        <taxon>Palaeoptera</taxon>
        <taxon>Ephemeroptera</taxon>
        <taxon>Pisciforma</taxon>
        <taxon>Baetidae</taxon>
        <taxon>Cloeon</taxon>
    </lineage>
</organism>
<dbReference type="AlphaFoldDB" id="A0A8S1CYS3"/>
<evidence type="ECO:0000313" key="1">
    <source>
        <dbReference type="EMBL" id="CAB3373193.1"/>
    </source>
</evidence>
<proteinExistence type="predicted"/>
<comment type="caution">
    <text evidence="1">The sequence shown here is derived from an EMBL/GenBank/DDBJ whole genome shotgun (WGS) entry which is preliminary data.</text>
</comment>
<dbReference type="EMBL" id="CADEPI010000082">
    <property type="protein sequence ID" value="CAB3373193.1"/>
    <property type="molecule type" value="Genomic_DNA"/>
</dbReference>
<sequence length="187" mass="21429">MYKSTRAEDWPIVKYDNIQKNGCPKCNLPLKNLQTYKVLAGLSTPTVHLVCGKRIEFGHTVVATDFDMPSLFCGIIWPNTKHWLPKDYDEVRCIIESLPPDIQKLGRLRVQVYKSNCSEEFFFCSVDTPRSLRNSFLSPELNKTKTAFPDASCAFFEYNIRQKKAVDVRLNVTSCKEKAFSLCEGMN</sequence>
<reference evidence="1 2" key="1">
    <citation type="submission" date="2020-04" db="EMBL/GenBank/DDBJ databases">
        <authorList>
            <person name="Alioto T."/>
            <person name="Alioto T."/>
            <person name="Gomez Garrido J."/>
        </authorList>
    </citation>
    <scope>NUCLEOTIDE SEQUENCE [LARGE SCALE GENOMIC DNA]</scope>
</reference>
<evidence type="ECO:0000313" key="2">
    <source>
        <dbReference type="Proteomes" id="UP000494165"/>
    </source>
</evidence>
<name>A0A8S1CYS3_9INSE</name>
<protein>
    <submittedName>
        <fullName evidence="1">Uncharacterized protein</fullName>
    </submittedName>
</protein>